<dbReference type="EMBL" id="UOGL01000158">
    <property type="protein sequence ID" value="VAX38015.1"/>
    <property type="molecule type" value="Genomic_DNA"/>
</dbReference>
<proteinExistence type="predicted"/>
<protein>
    <submittedName>
        <fullName evidence="2">Transposase</fullName>
    </submittedName>
</protein>
<dbReference type="GO" id="GO:0003677">
    <property type="term" value="F:DNA binding"/>
    <property type="evidence" value="ECO:0007669"/>
    <property type="project" value="InterPro"/>
</dbReference>
<dbReference type="Pfam" id="PF01609">
    <property type="entry name" value="DDE_Tnp_1"/>
    <property type="match status" value="1"/>
</dbReference>
<reference evidence="2" key="1">
    <citation type="submission" date="2018-06" db="EMBL/GenBank/DDBJ databases">
        <authorList>
            <person name="Zhirakovskaya E."/>
        </authorList>
    </citation>
    <scope>NUCLEOTIDE SEQUENCE</scope>
</reference>
<dbReference type="GO" id="GO:0004803">
    <property type="term" value="F:transposase activity"/>
    <property type="evidence" value="ECO:0007669"/>
    <property type="project" value="InterPro"/>
</dbReference>
<accession>A0A3B1DZI7</accession>
<dbReference type="PANTHER" id="PTHR30298:SF0">
    <property type="entry name" value="PROTEIN YBFL-RELATED"/>
    <property type="match status" value="1"/>
</dbReference>
<dbReference type="InterPro" id="IPR047647">
    <property type="entry name" value="ISAs1_transpos"/>
</dbReference>
<dbReference type="NCBIfam" id="NF033564">
    <property type="entry name" value="transpos_ISAs1"/>
    <property type="match status" value="1"/>
</dbReference>
<evidence type="ECO:0000259" key="1">
    <source>
        <dbReference type="Pfam" id="PF01609"/>
    </source>
</evidence>
<dbReference type="InterPro" id="IPR051698">
    <property type="entry name" value="Transposase_11-like"/>
</dbReference>
<name>A0A3B1DZI7_9ZZZZ</name>
<dbReference type="GO" id="GO:0006313">
    <property type="term" value="P:DNA transposition"/>
    <property type="evidence" value="ECO:0007669"/>
    <property type="project" value="InterPro"/>
</dbReference>
<feature type="domain" description="Transposase IS4-like" evidence="1">
    <location>
        <begin position="8"/>
        <end position="90"/>
    </location>
</feature>
<evidence type="ECO:0000313" key="2">
    <source>
        <dbReference type="EMBL" id="VAX38015.1"/>
    </source>
</evidence>
<gene>
    <name evidence="2" type="ORF">MNBD_PLANCTO02-1027</name>
</gene>
<dbReference type="InterPro" id="IPR002559">
    <property type="entry name" value="Transposase_11"/>
</dbReference>
<dbReference type="PANTHER" id="PTHR30298">
    <property type="entry name" value="H REPEAT-ASSOCIATED PREDICTED TRANSPOSASE"/>
    <property type="match status" value="1"/>
</dbReference>
<organism evidence="2">
    <name type="scientific">hydrothermal vent metagenome</name>
    <dbReference type="NCBI Taxonomy" id="652676"/>
    <lineage>
        <taxon>unclassified sequences</taxon>
        <taxon>metagenomes</taxon>
        <taxon>ecological metagenomes</taxon>
    </lineage>
</organism>
<dbReference type="AlphaFoldDB" id="A0A3B1DZI7"/>
<feature type="non-terminal residue" evidence="2">
    <location>
        <position position="1"/>
    </location>
</feature>
<sequence>GQIAVEEGSNEITAVPKLLELLELSGAVVTLDAMHCQTNTAQKIREKEADYILTVKGNQPTLQKTIQELFEGFRKEKVRNKKVPVHQKTKCAC</sequence>